<feature type="transmembrane region" description="Helical" evidence="4">
    <location>
        <begin position="12"/>
        <end position="32"/>
    </location>
</feature>
<feature type="transmembrane region" description="Helical" evidence="4">
    <location>
        <begin position="142"/>
        <end position="160"/>
    </location>
</feature>
<gene>
    <name evidence="6" type="ORF">QBE51_12615</name>
</gene>
<keyword evidence="7" id="KW-1185">Reference proteome</keyword>
<keyword evidence="4" id="KW-1133">Transmembrane helix</keyword>
<evidence type="ECO:0000256" key="4">
    <source>
        <dbReference type="SAM" id="Phobius"/>
    </source>
</evidence>
<evidence type="ECO:0000259" key="5">
    <source>
        <dbReference type="PROSITE" id="PS50111"/>
    </source>
</evidence>
<reference evidence="6 7" key="1">
    <citation type="submission" date="2023-03" db="EMBL/GenBank/DDBJ databases">
        <title>Novel Species.</title>
        <authorList>
            <person name="Ma S."/>
        </authorList>
    </citation>
    <scope>NUCLEOTIDE SEQUENCE [LARGE SCALE GENOMIC DNA]</scope>
    <source>
        <strain evidence="6 7">LIND6LT2</strain>
    </source>
</reference>
<dbReference type="SMART" id="SM00283">
    <property type="entry name" value="MA"/>
    <property type="match status" value="1"/>
</dbReference>
<feature type="coiled-coil region" evidence="3">
    <location>
        <begin position="437"/>
        <end position="492"/>
    </location>
</feature>
<dbReference type="PANTHER" id="PTHR32089:SF112">
    <property type="entry name" value="LYSOZYME-LIKE PROTEIN-RELATED"/>
    <property type="match status" value="1"/>
</dbReference>
<evidence type="ECO:0000256" key="1">
    <source>
        <dbReference type="ARBA" id="ARBA00023224"/>
    </source>
</evidence>
<proteinExistence type="predicted"/>
<keyword evidence="1 2" id="KW-0807">Transducer</keyword>
<dbReference type="PROSITE" id="PS50111">
    <property type="entry name" value="CHEMOTAXIS_TRANSDUC_2"/>
    <property type="match status" value="1"/>
</dbReference>
<feature type="transmembrane region" description="Helical" evidence="4">
    <location>
        <begin position="38"/>
        <end position="60"/>
    </location>
</feature>
<dbReference type="EMBL" id="CP121687">
    <property type="protein sequence ID" value="WZL69612.1"/>
    <property type="molecule type" value="Genomic_DNA"/>
</dbReference>
<name>A0ABZ2Y2P3_9FIRM</name>
<dbReference type="RefSeq" id="WP_341876599.1">
    <property type="nucleotide sequence ID" value="NZ_CP121687.1"/>
</dbReference>
<feature type="domain" description="Methyl-accepting transducer" evidence="5">
    <location>
        <begin position="209"/>
        <end position="466"/>
    </location>
</feature>
<dbReference type="Pfam" id="PF00015">
    <property type="entry name" value="MCPsignal"/>
    <property type="match status" value="1"/>
</dbReference>
<dbReference type="SUPFAM" id="SSF58104">
    <property type="entry name" value="Methyl-accepting chemotaxis protein (MCP) signaling domain"/>
    <property type="match status" value="1"/>
</dbReference>
<evidence type="ECO:0000256" key="3">
    <source>
        <dbReference type="SAM" id="Coils"/>
    </source>
</evidence>
<keyword evidence="4" id="KW-0472">Membrane</keyword>
<keyword evidence="3" id="KW-0175">Coiled coil</keyword>
<organism evidence="6 7">
    <name type="scientific">Defluviitalea saccharophila</name>
    <dbReference type="NCBI Taxonomy" id="879970"/>
    <lineage>
        <taxon>Bacteria</taxon>
        <taxon>Bacillati</taxon>
        <taxon>Bacillota</taxon>
        <taxon>Clostridia</taxon>
        <taxon>Lachnospirales</taxon>
        <taxon>Defluviitaleaceae</taxon>
        <taxon>Defluviitalea</taxon>
    </lineage>
</organism>
<feature type="transmembrane region" description="Helical" evidence="4">
    <location>
        <begin position="111"/>
        <end position="130"/>
    </location>
</feature>
<evidence type="ECO:0000313" key="6">
    <source>
        <dbReference type="EMBL" id="WZL69612.1"/>
    </source>
</evidence>
<keyword evidence="4" id="KW-0812">Transmembrane</keyword>
<evidence type="ECO:0000256" key="2">
    <source>
        <dbReference type="PROSITE-ProRule" id="PRU00284"/>
    </source>
</evidence>
<dbReference type="Proteomes" id="UP001486565">
    <property type="component" value="Chromosome"/>
</dbReference>
<dbReference type="InterPro" id="IPR004089">
    <property type="entry name" value="MCPsignal_dom"/>
</dbReference>
<sequence>MQQDHYNVQRVHRVNILITIVLVFLICIPVVLTRGITGAMAIIIAGLSVLIMSVIVYFLPIKNYVKGFCLSLLPCIVIIALFVADGYSLNKHYIILLTIAMVTLYFKKELILLLGLLIDMAYIFLFFSFPESLLGINKDLRGFFTVFFIINAIIILLYLLTKWGRQLIKDAYQKELEAENLVNKLTSAFNSIEEVSDLLDEHITSFKNDINTIYHSSKGIIESVEQMSNCIQEEAESGNIINDSMSQSVTKMGETINISKNIVMESQSMNAKVQEGWHKINQVTNYMDTVGSTISTTTLTVSDLQMSLERVNDLLNSIQAISNQTNLLALNAAIESARAGEHGKGFAVVAEEVRKLAEQSSRITSDIAEVTTELSNKSKEAQEQSIQGEASITEGRRLLKEISAYFEEIKNAYKNIDKGLSNGINEIALTVDNFARIQNQIENVSAISQQNAAATEEIISTVENEHSLITSINTAVAEIKELSQKLREMTKN</sequence>
<dbReference type="Gene3D" id="1.10.287.950">
    <property type="entry name" value="Methyl-accepting chemotaxis protein"/>
    <property type="match status" value="1"/>
</dbReference>
<accession>A0ABZ2Y2P3</accession>
<dbReference type="PANTHER" id="PTHR32089">
    <property type="entry name" value="METHYL-ACCEPTING CHEMOTAXIS PROTEIN MCPB"/>
    <property type="match status" value="1"/>
</dbReference>
<evidence type="ECO:0000313" key="7">
    <source>
        <dbReference type="Proteomes" id="UP001486565"/>
    </source>
</evidence>
<feature type="transmembrane region" description="Helical" evidence="4">
    <location>
        <begin position="67"/>
        <end position="84"/>
    </location>
</feature>
<protein>
    <submittedName>
        <fullName evidence="6">Methyl-accepting chemotaxis protein</fullName>
    </submittedName>
</protein>